<dbReference type="EMBL" id="JACHDS010000001">
    <property type="protein sequence ID" value="MBB6172181.1"/>
    <property type="molecule type" value="Genomic_DNA"/>
</dbReference>
<dbReference type="AlphaFoldDB" id="A0A7W9YJ79"/>
<evidence type="ECO:0000313" key="2">
    <source>
        <dbReference type="EMBL" id="MBB6172181.1"/>
    </source>
</evidence>
<name>A0A7W9YJ79_9ACTN</name>
<gene>
    <name evidence="2" type="ORF">HNR23_002241</name>
</gene>
<organism evidence="2 3">
    <name type="scientific">Nocardiopsis mwathae</name>
    <dbReference type="NCBI Taxonomy" id="1472723"/>
    <lineage>
        <taxon>Bacteria</taxon>
        <taxon>Bacillati</taxon>
        <taxon>Actinomycetota</taxon>
        <taxon>Actinomycetes</taxon>
        <taxon>Streptosporangiales</taxon>
        <taxon>Nocardiopsidaceae</taxon>
        <taxon>Nocardiopsis</taxon>
    </lineage>
</organism>
<reference evidence="2 3" key="1">
    <citation type="submission" date="2020-08" db="EMBL/GenBank/DDBJ databases">
        <title>Sequencing the genomes of 1000 actinobacteria strains.</title>
        <authorList>
            <person name="Klenk H.-P."/>
        </authorList>
    </citation>
    <scope>NUCLEOTIDE SEQUENCE [LARGE SCALE GENOMIC DNA]</scope>
    <source>
        <strain evidence="2 3">DSM 46659</strain>
    </source>
</reference>
<dbReference type="RefSeq" id="WP_184075516.1">
    <property type="nucleotide sequence ID" value="NZ_JACHDS010000001.1"/>
</dbReference>
<keyword evidence="3" id="KW-1185">Reference proteome</keyword>
<evidence type="ECO:0000256" key="1">
    <source>
        <dbReference type="SAM" id="MobiDB-lite"/>
    </source>
</evidence>
<sequence length="79" mass="8371">MSHMSEFQARLRSAEKPEDLEGLVPSGGGAGGPVEWEDIESKPSSFPPGDHEHPGYAAGADLEALAERVKALEDAAKKK</sequence>
<accession>A0A7W9YJ79</accession>
<comment type="caution">
    <text evidence="2">The sequence shown here is derived from an EMBL/GenBank/DDBJ whole genome shotgun (WGS) entry which is preliminary data.</text>
</comment>
<dbReference type="Proteomes" id="UP000546642">
    <property type="component" value="Unassembled WGS sequence"/>
</dbReference>
<evidence type="ECO:0000313" key="3">
    <source>
        <dbReference type="Proteomes" id="UP000546642"/>
    </source>
</evidence>
<protein>
    <submittedName>
        <fullName evidence="2">Uncharacterized protein</fullName>
    </submittedName>
</protein>
<proteinExistence type="predicted"/>
<feature type="region of interest" description="Disordered" evidence="1">
    <location>
        <begin position="1"/>
        <end position="61"/>
    </location>
</feature>